<feature type="domain" description="FMP27/BLTP2/Hobbit GFWDK motif-containing RBG unit" evidence="2">
    <location>
        <begin position="1261"/>
        <end position="1420"/>
    </location>
</feature>
<comment type="caution">
    <text evidence="5">The sequence shown here is derived from an EMBL/GenBank/DDBJ whole genome shotgun (WGS) entry which is preliminary data.</text>
</comment>
<dbReference type="EMBL" id="JAGTJQ010000002">
    <property type="protein sequence ID" value="KAH7037803.1"/>
    <property type="molecule type" value="Genomic_DNA"/>
</dbReference>
<feature type="compositionally biased region" description="Polar residues" evidence="1">
    <location>
        <begin position="2941"/>
        <end position="2953"/>
    </location>
</feature>
<feature type="region of interest" description="Disordered" evidence="1">
    <location>
        <begin position="2024"/>
        <end position="2045"/>
    </location>
</feature>
<organism evidence="5 6">
    <name type="scientific">Microdochium trichocladiopsis</name>
    <dbReference type="NCBI Taxonomy" id="1682393"/>
    <lineage>
        <taxon>Eukaryota</taxon>
        <taxon>Fungi</taxon>
        <taxon>Dikarya</taxon>
        <taxon>Ascomycota</taxon>
        <taxon>Pezizomycotina</taxon>
        <taxon>Sordariomycetes</taxon>
        <taxon>Xylariomycetidae</taxon>
        <taxon>Xylariales</taxon>
        <taxon>Microdochiaceae</taxon>
        <taxon>Microdochium</taxon>
    </lineage>
</organism>
<feature type="region of interest" description="Disordered" evidence="1">
    <location>
        <begin position="2932"/>
        <end position="2981"/>
    </location>
</feature>
<feature type="compositionally biased region" description="Polar residues" evidence="1">
    <location>
        <begin position="2540"/>
        <end position="2553"/>
    </location>
</feature>
<dbReference type="Pfam" id="PF10344">
    <property type="entry name" value="Hobbit"/>
    <property type="match status" value="1"/>
</dbReference>
<dbReference type="PANTHER" id="PTHR15678">
    <property type="entry name" value="ANTIGEN MLAA-22-RELATED"/>
    <property type="match status" value="1"/>
</dbReference>
<feature type="domain" description="FMP27 WPPW motif-containing RBG unit" evidence="4">
    <location>
        <begin position="1681"/>
        <end position="2195"/>
    </location>
</feature>
<dbReference type="SMART" id="SM01215">
    <property type="entry name" value="Fmp27_SW"/>
    <property type="match status" value="1"/>
</dbReference>
<dbReference type="RefSeq" id="XP_046016924.1">
    <property type="nucleotide sequence ID" value="XM_046163256.1"/>
</dbReference>
<dbReference type="SMART" id="SM01216">
    <property type="entry name" value="Fmp27_WPPW"/>
    <property type="match status" value="1"/>
</dbReference>
<feature type="region of interest" description="Disordered" evidence="1">
    <location>
        <begin position="93"/>
        <end position="124"/>
    </location>
</feature>
<accession>A0A9P8YEE0</accession>
<feature type="compositionally biased region" description="Low complexity" evidence="1">
    <location>
        <begin position="829"/>
        <end position="842"/>
    </location>
</feature>
<evidence type="ECO:0000259" key="3">
    <source>
        <dbReference type="SMART" id="SM01215"/>
    </source>
</evidence>
<evidence type="ECO:0000313" key="6">
    <source>
        <dbReference type="Proteomes" id="UP000756346"/>
    </source>
</evidence>
<feature type="region of interest" description="Disordered" evidence="1">
    <location>
        <begin position="1069"/>
        <end position="1112"/>
    </location>
</feature>
<feature type="region of interest" description="Disordered" evidence="1">
    <location>
        <begin position="2512"/>
        <end position="2590"/>
    </location>
</feature>
<gene>
    <name evidence="5" type="ORF">B0I36DRAFT_71286</name>
</gene>
<feature type="region of interest" description="Disordered" evidence="1">
    <location>
        <begin position="1917"/>
        <end position="1959"/>
    </location>
</feature>
<feature type="compositionally biased region" description="Low complexity" evidence="1">
    <location>
        <begin position="2781"/>
        <end position="2792"/>
    </location>
</feature>
<dbReference type="SMART" id="SM01214">
    <property type="entry name" value="Fmp27_GFWDK"/>
    <property type="match status" value="1"/>
</dbReference>
<sequence length="2981" mass="335092">MALLNPTFILGIVLLLYLSSFVVFAIVRILTGISIQRIGYFSLRRLAYTPRDGTKVDIRGLGLNLHRPTFSQPTWMSIVLKELTVTVDPKELEATKSQTPAKEPDDPATPSANLRTRKQSIAGPQRSQIWKKLARLKDRVKRLHRSVRWLRLVDVVATDSTISVVGVGKVQVGNFTVALDTRHRLVDRARFFFQGAADKNRSTTSAEWIMTLRSVLFTANGGESVEVLDAATLNVHGFLYEQLDGLRDAAIALKLGRVHIPYDDVLLCASRYRRIKASVASSYTDAESIPVLKLGRDSLLPEDSDQDLLMAVSDSREFISSILRGIKEVQFAVSFVSLGKRVETIRATGSPLLLNVSMKEVGIDLHRLDPKSPAHRMYFSSNDIAHEAQAVALSISVGLDDGSGTPEKIVYVPMATTTLKTTLPSKTMELAEEGTVEQRNANILFANSVVTSPSVDLQPKHLPILLAMLRPKPKRATGQTARKHALISRLLPKANIKFTMHEPVIRIALPPVTKTDDPDDYDLINSTISSISLDLESFHPTADDLNYSLVSSMRVQTHRLYYQTTQGERYDLVETESFDLKFQISANPELHVVGSGHLQTFAIRMTRDEIGNGIRQIIRQLRLNVQPDKRHSSMSQHPRNILRALPSWLLHFTLQIDDFSAEVAGIDEDFPSHTRGVAIQVDSWSAEYRAQKMDATKHRPGSRRRAPSRVLLPDPDLLAAVSVPPSPRKHQAQGDGRRVAIHVRGLEGFIIEAEDKFELDPFIRLPRFEVALSTLSDAHSPILHVHSYLRTLHLQYSLFRHYSVGIAVLELRKAFMRTKRAGKNDKSPDSATPSSSSTLAPPEVSAESPVTGDMKKPWSQGVRELIAVDFKAAMVQIKANMPSDPPLMLRFHEIEAGRHRWSPPFFYAKHVRLFADAPRMPGSWARVASIRTIRFDYRESRKKMHSGAVVDDKMFDIVTDAMRLSVPHELIINKISNNVVNVMKSVRQLHHRFKTGTNEYILNKGPEEAKNVPKVSLRVRKLLFEIEDGAFEFKLGMIYRAGRIEQRQRLAREEAHRLKVQAIHEEELRKESSRLRNRSVKPRGRTMVANGSGQRSHSADDTLPAPLKARSRSVGFKSKAPRYDPDGVQTMSGISRVTMQEARTKLHIRNAESWKHRIQRHYALASSGMEEIRSLFLGSEPSSGDQEETEKILDVPPRPALAGAVITDLHLMIDKPSFPASKLPDFLYDVGKGMPKDMEYSLLVPMHINLTLSEARLSLRDYPLPLIHVPALKNGQSSKLPALSLSTDFVIAEEYRTDVLARSVTVQITPPMQKPNGDWSEGFAIDVRRTIGPVKSFSDMRIDINTANPTRITWGPSYQPAIQDMMMAIESFTKPQFDPSERVGFWDKIRLNFHSRVRVAWKEHGDVHFALKGSRDPYFITGNGAGFLMCWRKDVRWNINTENDAKKFMLVDGGEYVLAIPDYSQQVREAERRNDDNESVVNDTHHRTGAAFKKVVMKLSGNVQWMAGLVFERAIDPDVHGNKHRGATSFVFKPHYDVILKSPQQVRAEQVKAGDGNFQPHDAYRGFRSQHIHLSVAIKAPSDRDWTSADAQLMSKSYNSIHLTPRFFTHFFAWWSLFGGPMSLPIRQGSLWPDRDQKSKKFGRHLATIKYNILLAPLFLSHIYKHKDAEDYADNSVSATGIKVRFDSFMLDIHQRREEFNTRDNGRKTKARTTGMKIHAAQLDLVSTDVRAVSSVLKGTSAEALKTTQPSALVLQGNEDIVDLSNFTIPDNDFSWIDMDDFVELDWILPTEVNPKTQILPLAFAPRVTYFRQTDIGGIIDGDPGRTSPFGNEPTHFCIMSQDDDPRRVQADLIRARLAEIDEQMQNNVRQVGEAELRMIRDDGNTPSFRTDYENLTRFSHLLRDKQAFMKNMLKKMQRPVSAAQTEADESAEDSGSSPSKKSDHWIDTGDGPMPVPSGAEFASDFKNRFVVHNMQLKWNNLLRNIILRYSHQVSQRRGFVYYMSRPAVKFILDIVEDQAKAKQNAKSKTGTDPSNASTLQPEASQEDIEAMMRQVLQDGRKFVEAGCGNIDEDDSGMTDLVGGLADEFAPQSSYHVRLIAPQIQLQSDKNKKHAVLITGKGMELKIVEVMEKARLSDNVSGLVQRRFLLTMDSAQFFVTHQKWFTEPLLGMYSANRYGTASGASWPPWVPMEVMYDFKADPFGFKRVVQKTSALLRYDKYNNLRLKYTDEVNTEGTIASTLENMESRMDNLSVVFPQIRALCNSSQYFALYIMVLDLLMYSEPLEKSRSERLEKIMLASDFTDLRGTPEMVIKMQERIRTLEEIKSRFQVHSRHLDERGWEDRLNLERDLAACEDELFFMMKAITRSQRKYDQSEDDTALLRWSLRAREIVWQLIRDTNQPLVEMQLRDTHYDRTDYADASHKNLLQVGRVLGFNLLPEAIYPEMVAPFFENEAAAGNLQKRKMISVYWQMLESVAGIPVMDQFEVDLFPMKIQMERDLGVQLFEYIFPDESRSTPDTTDQDGTQNWSGDDNTGEGDTASLSGSTRLNTASSEMEPAFATRAGSLELRLRPTLNSETPESTPNRPKAMRLQTSDGHHFRLFGSKTASKKPSHESLRAASVVRGGIRRSPTGSTTATTANNDSKKSASRFVRLGKPEAPEDQGPTDDLTTMMRRANTYVVFAGIRLASVVLCLSYKGKGERNIEDVHDLVFRLPMIEYHNKTMSTFELAMAMKGHVAKALVSHAGAIIGNKFSKHRPNTAQQNKLRELATSSVLLSTPAMSGSNYNSDDSSSLFGGSQVDYSRSPPRSIAGSQSSIQVPQRSNSRSSSLASSQSRNRGKHGAGNDATIRGLAPSWLTMTPPSPSGRTAGSTPSAPDLDRQRPKTSSGDLRARPTTPDTKRAPRGVAFEDEIGKHRRKSAGGGFLRGKINALTSRLKDREGSTISSDSGSNTKVSSHDTEESVEEEADQMRFQTAAQRVKTG</sequence>
<name>A0A9P8YEE0_9PEZI</name>
<feature type="compositionally biased region" description="Polar residues" evidence="1">
    <location>
        <begin position="2810"/>
        <end position="2819"/>
    </location>
</feature>
<dbReference type="InterPro" id="IPR045167">
    <property type="entry name" value="Hobbit"/>
</dbReference>
<feature type="compositionally biased region" description="Polar residues" evidence="1">
    <location>
        <begin position="2025"/>
        <end position="2044"/>
    </location>
</feature>
<feature type="domain" description="FMP27 SW motif-containing RBG unit" evidence="3">
    <location>
        <begin position="1141"/>
        <end position="1243"/>
    </location>
</feature>
<dbReference type="Proteomes" id="UP000756346">
    <property type="component" value="Unassembled WGS sequence"/>
</dbReference>
<feature type="region of interest" description="Disordered" evidence="1">
    <location>
        <begin position="2780"/>
        <end position="2904"/>
    </location>
</feature>
<feature type="compositionally biased region" description="Polar residues" evidence="1">
    <location>
        <begin position="2516"/>
        <end position="2532"/>
    </location>
</feature>
<dbReference type="GeneID" id="70192802"/>
<feature type="region of interest" description="Disordered" evidence="1">
    <location>
        <begin position="819"/>
        <end position="856"/>
    </location>
</feature>
<feature type="compositionally biased region" description="Polar residues" evidence="1">
    <location>
        <begin position="2856"/>
        <end position="2873"/>
    </location>
</feature>
<dbReference type="InterPro" id="IPR019415">
    <property type="entry name" value="FMP27_SW_RBG"/>
</dbReference>
<dbReference type="PANTHER" id="PTHR15678:SF6">
    <property type="entry name" value="BRIDGE-LIKE LIPID TRANSFER PROTEIN FAMILY MEMBER 2"/>
    <property type="match status" value="1"/>
</dbReference>
<dbReference type="InterPro" id="IPR019441">
    <property type="entry name" value="FMP27/BLTP2/Hobbit_GFWDK_RBG"/>
</dbReference>
<proteinExistence type="predicted"/>
<keyword evidence="6" id="KW-1185">Reference proteome</keyword>
<feature type="compositionally biased region" description="Polar residues" evidence="1">
    <location>
        <begin position="2573"/>
        <end position="2584"/>
    </location>
</feature>
<feature type="compositionally biased region" description="Polar residues" evidence="1">
    <location>
        <begin position="2630"/>
        <end position="2641"/>
    </location>
</feature>
<dbReference type="OrthoDB" id="1562405at2759"/>
<feature type="compositionally biased region" description="Low complexity" evidence="1">
    <location>
        <begin position="2820"/>
        <end position="2835"/>
    </location>
</feature>
<evidence type="ECO:0000259" key="4">
    <source>
        <dbReference type="SMART" id="SM01216"/>
    </source>
</evidence>
<dbReference type="InterPro" id="IPR019449">
    <property type="entry name" value="FMP27_WPPW_RBG"/>
</dbReference>
<feature type="compositionally biased region" description="Basic residues" evidence="1">
    <location>
        <begin position="1075"/>
        <end position="1084"/>
    </location>
</feature>
<feature type="region of interest" description="Disordered" evidence="1">
    <location>
        <begin position="2623"/>
        <end position="2668"/>
    </location>
</feature>
<protein>
    <submittedName>
        <fullName evidence="5">Mitochondrial protein from FMP27-domain-containing protein</fullName>
    </submittedName>
</protein>
<reference evidence="5" key="1">
    <citation type="journal article" date="2021" name="Nat. Commun.">
        <title>Genetic determinants of endophytism in the Arabidopsis root mycobiome.</title>
        <authorList>
            <person name="Mesny F."/>
            <person name="Miyauchi S."/>
            <person name="Thiergart T."/>
            <person name="Pickel B."/>
            <person name="Atanasova L."/>
            <person name="Karlsson M."/>
            <person name="Huettel B."/>
            <person name="Barry K.W."/>
            <person name="Haridas S."/>
            <person name="Chen C."/>
            <person name="Bauer D."/>
            <person name="Andreopoulos W."/>
            <person name="Pangilinan J."/>
            <person name="LaButti K."/>
            <person name="Riley R."/>
            <person name="Lipzen A."/>
            <person name="Clum A."/>
            <person name="Drula E."/>
            <person name="Henrissat B."/>
            <person name="Kohler A."/>
            <person name="Grigoriev I.V."/>
            <person name="Martin F.M."/>
            <person name="Hacquard S."/>
        </authorList>
    </citation>
    <scope>NUCLEOTIDE SEQUENCE</scope>
    <source>
        <strain evidence="5">MPI-CAGE-CH-0230</strain>
    </source>
</reference>
<evidence type="ECO:0000256" key="1">
    <source>
        <dbReference type="SAM" id="MobiDB-lite"/>
    </source>
</evidence>
<evidence type="ECO:0000313" key="5">
    <source>
        <dbReference type="EMBL" id="KAH7037803.1"/>
    </source>
</evidence>
<evidence type="ECO:0000259" key="2">
    <source>
        <dbReference type="SMART" id="SM01214"/>
    </source>
</evidence>